<dbReference type="GO" id="GO:0016323">
    <property type="term" value="C:basolateral plasma membrane"/>
    <property type="evidence" value="ECO:0007669"/>
    <property type="project" value="UniProtKB-SubCell"/>
</dbReference>
<dbReference type="OMA" id="HWHILRT"/>
<organism evidence="17 18">
    <name type="scientific">Mola mola</name>
    <name type="common">Ocean sunfish</name>
    <name type="synonym">Tetraodon mola</name>
    <dbReference type="NCBI Taxonomy" id="94237"/>
    <lineage>
        <taxon>Eukaryota</taxon>
        <taxon>Metazoa</taxon>
        <taxon>Chordata</taxon>
        <taxon>Craniata</taxon>
        <taxon>Vertebrata</taxon>
        <taxon>Euteleostomi</taxon>
        <taxon>Actinopterygii</taxon>
        <taxon>Neopterygii</taxon>
        <taxon>Teleostei</taxon>
        <taxon>Neoteleostei</taxon>
        <taxon>Acanthomorphata</taxon>
        <taxon>Eupercaria</taxon>
        <taxon>Tetraodontiformes</taxon>
        <taxon>Molidae</taxon>
        <taxon>Mola</taxon>
    </lineage>
</organism>
<feature type="transmembrane region" description="Helical" evidence="16">
    <location>
        <begin position="478"/>
        <end position="499"/>
    </location>
</feature>
<keyword evidence="6 16" id="KW-0812">Transmembrane</keyword>
<dbReference type="PANTHER" id="PTHR20766">
    <property type="entry name" value="LARGE NEUTRAL AMINO ACIDS TRANSPORTER SMALL SUBUNIT 4-LIKE ISOFORM X1"/>
    <property type="match status" value="1"/>
</dbReference>
<feature type="transmembrane region" description="Helical" evidence="16">
    <location>
        <begin position="388"/>
        <end position="407"/>
    </location>
</feature>
<comment type="catalytic activity">
    <reaction evidence="12">
        <text>L-phenylalanine(in) = L-phenylalanine(out)</text>
        <dbReference type="Rhea" id="RHEA:27950"/>
        <dbReference type="ChEBI" id="CHEBI:58095"/>
    </reaction>
</comment>
<dbReference type="AlphaFoldDB" id="A0A3Q3VWG0"/>
<feature type="transmembrane region" description="Helical" evidence="16">
    <location>
        <begin position="12"/>
        <end position="39"/>
    </location>
</feature>
<feature type="transmembrane region" description="Helical" evidence="16">
    <location>
        <begin position="448"/>
        <end position="472"/>
    </location>
</feature>
<evidence type="ECO:0000256" key="3">
    <source>
        <dbReference type="ARBA" id="ARBA00006595"/>
    </source>
</evidence>
<feature type="transmembrane region" description="Helical" evidence="16">
    <location>
        <begin position="173"/>
        <end position="195"/>
    </location>
</feature>
<comment type="catalytic activity">
    <reaction evidence="14">
        <text>L-isoleucine(in) = L-isoleucine(out)</text>
        <dbReference type="Rhea" id="RHEA:70943"/>
        <dbReference type="ChEBI" id="CHEBI:58045"/>
    </reaction>
</comment>
<feature type="transmembrane region" description="Helical" evidence="16">
    <location>
        <begin position="511"/>
        <end position="533"/>
    </location>
</feature>
<dbReference type="STRING" id="94237.ENSMMOP00000000479"/>
<dbReference type="InterPro" id="IPR036259">
    <property type="entry name" value="MFS_trans_sf"/>
</dbReference>
<evidence type="ECO:0000313" key="18">
    <source>
        <dbReference type="Proteomes" id="UP000261620"/>
    </source>
</evidence>
<evidence type="ECO:0000256" key="14">
    <source>
        <dbReference type="ARBA" id="ARBA00036777"/>
    </source>
</evidence>
<evidence type="ECO:0000256" key="2">
    <source>
        <dbReference type="ARBA" id="ARBA00004651"/>
    </source>
</evidence>
<feature type="transmembrane region" description="Helical" evidence="16">
    <location>
        <begin position="349"/>
        <end position="368"/>
    </location>
</feature>
<evidence type="ECO:0000256" key="16">
    <source>
        <dbReference type="SAM" id="Phobius"/>
    </source>
</evidence>
<feature type="transmembrane region" description="Helical" evidence="16">
    <location>
        <begin position="149"/>
        <end position="167"/>
    </location>
</feature>
<name>A0A3Q3VWG0_MOLML</name>
<keyword evidence="5" id="KW-1003">Cell membrane</keyword>
<evidence type="ECO:0000256" key="6">
    <source>
        <dbReference type="ARBA" id="ARBA00022692"/>
    </source>
</evidence>
<comment type="subcellular location">
    <subcellularLocation>
        <location evidence="1">Basolateral cell membrane</location>
    </subcellularLocation>
    <subcellularLocation>
        <location evidence="2">Cell membrane</location>
        <topology evidence="2">Multi-pass membrane protein</topology>
    </subcellularLocation>
</comment>
<protein>
    <recommendedName>
        <fullName evidence="4">Large neutral amino acids transporter small subunit 4</fullName>
    </recommendedName>
    <alternativeName>
        <fullName evidence="11">L-type amino acid transporter 4</fullName>
    </alternativeName>
    <alternativeName>
        <fullName evidence="10">Solute carrier family 43 member 2</fullName>
    </alternativeName>
</protein>
<dbReference type="PANTHER" id="PTHR20766:SF2">
    <property type="entry name" value="LARGE NEUTRAL AMINO ACIDS TRANSPORTER SMALL SUBUNIT 4"/>
    <property type="match status" value="1"/>
</dbReference>
<feature type="transmembrane region" description="Helical" evidence="16">
    <location>
        <begin position="539"/>
        <end position="561"/>
    </location>
</feature>
<evidence type="ECO:0000256" key="13">
    <source>
        <dbReference type="ARBA" id="ARBA00036530"/>
    </source>
</evidence>
<reference evidence="17" key="2">
    <citation type="submission" date="2025-09" db="UniProtKB">
        <authorList>
            <consortium name="Ensembl"/>
        </authorList>
    </citation>
    <scope>IDENTIFICATION</scope>
</reference>
<reference evidence="17" key="1">
    <citation type="submission" date="2025-08" db="UniProtKB">
        <authorList>
            <consortium name="Ensembl"/>
        </authorList>
    </citation>
    <scope>IDENTIFICATION</scope>
</reference>
<dbReference type="GO" id="GO:0015175">
    <property type="term" value="F:neutral L-amino acid transmembrane transporter activity"/>
    <property type="evidence" value="ECO:0007669"/>
    <property type="project" value="TreeGrafter"/>
</dbReference>
<accession>A0A3Q3VWG0</accession>
<dbReference type="SUPFAM" id="SSF103473">
    <property type="entry name" value="MFS general substrate transporter"/>
    <property type="match status" value="1"/>
</dbReference>
<evidence type="ECO:0000256" key="9">
    <source>
        <dbReference type="ARBA" id="ARBA00023180"/>
    </source>
</evidence>
<dbReference type="Gene3D" id="1.20.1250.20">
    <property type="entry name" value="MFS general substrate transporter like domains"/>
    <property type="match status" value="1"/>
</dbReference>
<dbReference type="Pfam" id="PF07690">
    <property type="entry name" value="MFS_1"/>
    <property type="match status" value="1"/>
</dbReference>
<keyword evidence="9" id="KW-0325">Glycoprotein</keyword>
<feature type="transmembrane region" description="Helical" evidence="16">
    <location>
        <begin position="116"/>
        <end position="137"/>
    </location>
</feature>
<evidence type="ECO:0000256" key="10">
    <source>
        <dbReference type="ARBA" id="ARBA00030359"/>
    </source>
</evidence>
<evidence type="ECO:0000256" key="12">
    <source>
        <dbReference type="ARBA" id="ARBA00036466"/>
    </source>
</evidence>
<comment type="catalytic activity">
    <reaction evidence="13">
        <text>L-methionine(in) = L-methionine(out)</text>
        <dbReference type="Rhea" id="RHEA:70939"/>
        <dbReference type="ChEBI" id="CHEBI:57844"/>
    </reaction>
</comment>
<evidence type="ECO:0000256" key="1">
    <source>
        <dbReference type="ARBA" id="ARBA00004187"/>
    </source>
</evidence>
<evidence type="ECO:0000313" key="17">
    <source>
        <dbReference type="Ensembl" id="ENSMMOP00000000479.1"/>
    </source>
</evidence>
<evidence type="ECO:0000256" key="15">
    <source>
        <dbReference type="ARBA" id="ARBA00036887"/>
    </source>
</evidence>
<dbReference type="InterPro" id="IPR011701">
    <property type="entry name" value="MFS"/>
</dbReference>
<dbReference type="Proteomes" id="UP000261620">
    <property type="component" value="Unplaced"/>
</dbReference>
<keyword evidence="8 16" id="KW-0472">Membrane</keyword>
<proteinExistence type="inferred from homology"/>
<sequence length="593" mass="65473">MPPTLASAFARRWWMAVTAIIENLLFSAVLLGWGSLLIMLKSEGFYSYLCNEEGNSSSYNLSEPLPTPTPNEFAEYYENEDPVVGLGDGVEMMPLVPMEGPVKMNGWLICKEQDEMLNLAFTVGSFLLSAITLPLGIVMDKYGPRKLRLLGSTCFGLSCLLIAYGAYQPNELSVLIFIALTFNGFGGMCMTFTSLTLPNMFGDLRSTFIALMIGSYASSAVTFPGIKVIYDLGISFISILVVWAACAGLVFFNCFFNWPLEPFPGPEDMDYTVKIKFSWLGFDHKITGKQFYRQVTTVGRRLSVGSSLKQNDLATKDGNKLCLSTMDLEMDGKPQAESQSFLKTITTPIFLLSLVTMCITQLRLLFYMGAMNSVLESLTDGDLNTVSVYSSIFGVLQLLCLMTTPVIGQIMDWKLKNCDDTEEKNKPCGNGEMKTTGRDKKTQKVTNALRAFVLTNILLVGFGITCLVPNLPLQIVSFVLHTVVRGFIHSAVGGLYAAVYPSSQFGSLTGMQSLVSAVFALLQQPLFLAMMGPLGGDPFWVNIGLLALSMLGFLLPLYLICYRRTLDRQQREREDNAKIYIKINGSDIPEAYV</sequence>
<feature type="transmembrane region" description="Helical" evidence="16">
    <location>
        <begin position="232"/>
        <end position="256"/>
    </location>
</feature>
<comment type="catalytic activity">
    <reaction evidence="15">
        <text>L-leucine(in) = L-leucine(out)</text>
        <dbReference type="Rhea" id="RHEA:73011"/>
        <dbReference type="ChEBI" id="CHEBI:57427"/>
    </reaction>
</comment>
<evidence type="ECO:0000256" key="4">
    <source>
        <dbReference type="ARBA" id="ARBA00020691"/>
    </source>
</evidence>
<keyword evidence="7 16" id="KW-1133">Transmembrane helix</keyword>
<keyword evidence="18" id="KW-1185">Reference proteome</keyword>
<evidence type="ECO:0000256" key="5">
    <source>
        <dbReference type="ARBA" id="ARBA00022475"/>
    </source>
</evidence>
<comment type="similarity">
    <text evidence="3">Belongs to the SLC43A transporter (TC 2.A.1.44) family.</text>
</comment>
<dbReference type="GO" id="GO:0015179">
    <property type="term" value="F:L-amino acid transmembrane transporter activity"/>
    <property type="evidence" value="ECO:0007669"/>
    <property type="project" value="TreeGrafter"/>
</dbReference>
<evidence type="ECO:0000256" key="11">
    <source>
        <dbReference type="ARBA" id="ARBA00033167"/>
    </source>
</evidence>
<evidence type="ECO:0000256" key="8">
    <source>
        <dbReference type="ARBA" id="ARBA00023136"/>
    </source>
</evidence>
<dbReference type="Ensembl" id="ENSMMOT00000000486.1">
    <property type="protein sequence ID" value="ENSMMOP00000000479.1"/>
    <property type="gene ID" value="ENSMMOG00000000398.1"/>
</dbReference>
<evidence type="ECO:0000256" key="7">
    <source>
        <dbReference type="ARBA" id="ARBA00022989"/>
    </source>
</evidence>